<proteinExistence type="predicted"/>
<comment type="caution">
    <text evidence="3">The sequence shown here is derived from an EMBL/GenBank/DDBJ whole genome shotgun (WGS) entry which is preliminary data.</text>
</comment>
<keyword evidence="1" id="KW-0611">Plant defense</keyword>
<organism evidence="3 4">
    <name type="scientific">Prunus dulcis</name>
    <name type="common">Almond</name>
    <name type="synonym">Amygdalus dulcis</name>
    <dbReference type="NCBI Taxonomy" id="3755"/>
    <lineage>
        <taxon>Eukaryota</taxon>
        <taxon>Viridiplantae</taxon>
        <taxon>Streptophyta</taxon>
        <taxon>Embryophyta</taxon>
        <taxon>Tracheophyta</taxon>
        <taxon>Spermatophyta</taxon>
        <taxon>Magnoliopsida</taxon>
        <taxon>eudicotyledons</taxon>
        <taxon>Gunneridae</taxon>
        <taxon>Pentapetalae</taxon>
        <taxon>rosids</taxon>
        <taxon>fabids</taxon>
        <taxon>Rosales</taxon>
        <taxon>Rosaceae</taxon>
        <taxon>Amygdaloideae</taxon>
        <taxon>Amygdaleae</taxon>
        <taxon>Prunus</taxon>
    </lineage>
</organism>
<dbReference type="Proteomes" id="UP001054821">
    <property type="component" value="Chromosome 8"/>
</dbReference>
<dbReference type="PANTHER" id="PTHR47186:SF63">
    <property type="entry name" value="C-JID DOMAIN-CONTAINING PROTEIN"/>
    <property type="match status" value="1"/>
</dbReference>
<evidence type="ECO:0000313" key="4">
    <source>
        <dbReference type="Proteomes" id="UP001054821"/>
    </source>
</evidence>
<dbReference type="InterPro" id="IPR032675">
    <property type="entry name" value="LRR_dom_sf"/>
</dbReference>
<protein>
    <recommendedName>
        <fullName evidence="2">Disease resistance protein RPS4B/Roq1-like leucine-rich repeats domain-containing protein</fullName>
    </recommendedName>
</protein>
<gene>
    <name evidence="3" type="ORF">L3X38_043634</name>
</gene>
<feature type="domain" description="Disease resistance protein RPS4B/Roq1-like leucine-rich repeats" evidence="2">
    <location>
        <begin position="40"/>
        <end position="123"/>
    </location>
</feature>
<name>A0AAD4UY57_PRUDU</name>
<dbReference type="InterPro" id="IPR058546">
    <property type="entry name" value="RPS4B/Roq1-like_LRR"/>
</dbReference>
<evidence type="ECO:0000259" key="2">
    <source>
        <dbReference type="Pfam" id="PF23286"/>
    </source>
</evidence>
<dbReference type="PANTHER" id="PTHR47186">
    <property type="entry name" value="LEUCINE-RICH REPEAT-CONTAINING PROTEIN 57"/>
    <property type="match status" value="1"/>
</dbReference>
<reference evidence="3 4" key="1">
    <citation type="journal article" date="2022" name="G3 (Bethesda)">
        <title>Whole-genome sequence and methylome profiling of the almond [Prunus dulcis (Mill.) D.A. Webb] cultivar 'Nonpareil'.</title>
        <authorList>
            <person name="D'Amico-Willman K.M."/>
            <person name="Ouma W.Z."/>
            <person name="Meulia T."/>
            <person name="Sideli G.M."/>
            <person name="Gradziel T.M."/>
            <person name="Fresnedo-Ramirez J."/>
        </authorList>
    </citation>
    <scope>NUCLEOTIDE SEQUENCE [LARGE SCALE GENOMIC DNA]</scope>
    <source>
        <strain evidence="3">Clone GOH B32 T37-40</strain>
    </source>
</reference>
<dbReference type="AlphaFoldDB" id="A0AAD4UY57"/>
<accession>A0AAD4UY57</accession>
<dbReference type="Gene3D" id="3.80.10.10">
    <property type="entry name" value="Ribonuclease Inhibitor"/>
    <property type="match status" value="1"/>
</dbReference>
<sequence length="219" mass="24846">MVGTKIEVFPSSECLYYLNTIRLLHCKRLVSLPPSILKLKSFYELDLTGCSEFEDFPEIWEPMGHLKVLLLNGTAVKELPSSIECLFGLTRIGLKICKRLVSLPPSILKLKSLYGLDLTGCSEFEDFPEIWEPMGHLKFLLLNGTAVKELPSSIKRLFALLRIGLKNRKRLVSLPPSICKLKSLKELDLTGCFEFEDLPEILEPMGELEFLGLERTVEM</sequence>
<dbReference type="SUPFAM" id="SSF52058">
    <property type="entry name" value="L domain-like"/>
    <property type="match status" value="1"/>
</dbReference>
<dbReference type="EMBL" id="JAJFAZ020000008">
    <property type="protein sequence ID" value="KAI5314458.1"/>
    <property type="molecule type" value="Genomic_DNA"/>
</dbReference>
<dbReference type="Pfam" id="PF23286">
    <property type="entry name" value="LRR_13"/>
    <property type="match status" value="1"/>
</dbReference>
<evidence type="ECO:0000256" key="1">
    <source>
        <dbReference type="ARBA" id="ARBA00022821"/>
    </source>
</evidence>
<evidence type="ECO:0000313" key="3">
    <source>
        <dbReference type="EMBL" id="KAI5314458.1"/>
    </source>
</evidence>
<keyword evidence="4" id="KW-1185">Reference proteome</keyword>